<keyword evidence="2" id="KW-0472">Membrane</keyword>
<feature type="transmembrane region" description="Helical" evidence="2">
    <location>
        <begin position="38"/>
        <end position="56"/>
    </location>
</feature>
<dbReference type="OrthoDB" id="3346251at2759"/>
<dbReference type="KEGG" id="psq:PUNSTDRAFT_137894"/>
<sequence>MQFDLVVLITCGCFLWQFRRPSVSGSAARTVKMMLYGGVLYFIILAVFNLMNLIFYKYGNEGLQSAGISLQYTMTWVMSQRILIRLQEASRKAGVTETILITNAVTPGPPINRTFRAQVNCQRNATADEELGEGRGSKFSSGEGARRFNPDIELPVRVRVDKSVKVQWDSLSSTNVSKT</sequence>
<organism evidence="3 4">
    <name type="scientific">Punctularia strigosozonata (strain HHB-11173)</name>
    <name type="common">White-rot fungus</name>
    <dbReference type="NCBI Taxonomy" id="741275"/>
    <lineage>
        <taxon>Eukaryota</taxon>
        <taxon>Fungi</taxon>
        <taxon>Dikarya</taxon>
        <taxon>Basidiomycota</taxon>
        <taxon>Agaricomycotina</taxon>
        <taxon>Agaricomycetes</taxon>
        <taxon>Corticiales</taxon>
        <taxon>Punctulariaceae</taxon>
        <taxon>Punctularia</taxon>
    </lineage>
</organism>
<evidence type="ECO:0000313" key="3">
    <source>
        <dbReference type="EMBL" id="EIN05214.1"/>
    </source>
</evidence>
<reference evidence="4" key="1">
    <citation type="journal article" date="2012" name="Science">
        <title>The Paleozoic origin of enzymatic lignin decomposition reconstructed from 31 fungal genomes.</title>
        <authorList>
            <person name="Floudas D."/>
            <person name="Binder M."/>
            <person name="Riley R."/>
            <person name="Barry K."/>
            <person name="Blanchette R.A."/>
            <person name="Henrissat B."/>
            <person name="Martinez A.T."/>
            <person name="Otillar R."/>
            <person name="Spatafora J.W."/>
            <person name="Yadav J.S."/>
            <person name="Aerts A."/>
            <person name="Benoit I."/>
            <person name="Boyd A."/>
            <person name="Carlson A."/>
            <person name="Copeland A."/>
            <person name="Coutinho P.M."/>
            <person name="de Vries R.P."/>
            <person name="Ferreira P."/>
            <person name="Findley K."/>
            <person name="Foster B."/>
            <person name="Gaskell J."/>
            <person name="Glotzer D."/>
            <person name="Gorecki P."/>
            <person name="Heitman J."/>
            <person name="Hesse C."/>
            <person name="Hori C."/>
            <person name="Igarashi K."/>
            <person name="Jurgens J.A."/>
            <person name="Kallen N."/>
            <person name="Kersten P."/>
            <person name="Kohler A."/>
            <person name="Kuees U."/>
            <person name="Kumar T.K.A."/>
            <person name="Kuo A."/>
            <person name="LaButti K."/>
            <person name="Larrondo L.F."/>
            <person name="Lindquist E."/>
            <person name="Ling A."/>
            <person name="Lombard V."/>
            <person name="Lucas S."/>
            <person name="Lundell T."/>
            <person name="Martin R."/>
            <person name="McLaughlin D.J."/>
            <person name="Morgenstern I."/>
            <person name="Morin E."/>
            <person name="Murat C."/>
            <person name="Nagy L.G."/>
            <person name="Nolan M."/>
            <person name="Ohm R.A."/>
            <person name="Patyshakuliyeva A."/>
            <person name="Rokas A."/>
            <person name="Ruiz-Duenas F.J."/>
            <person name="Sabat G."/>
            <person name="Salamov A."/>
            <person name="Samejima M."/>
            <person name="Schmutz J."/>
            <person name="Slot J.C."/>
            <person name="St John F."/>
            <person name="Stenlid J."/>
            <person name="Sun H."/>
            <person name="Sun S."/>
            <person name="Syed K."/>
            <person name="Tsang A."/>
            <person name="Wiebenga A."/>
            <person name="Young D."/>
            <person name="Pisabarro A."/>
            <person name="Eastwood D.C."/>
            <person name="Martin F."/>
            <person name="Cullen D."/>
            <person name="Grigoriev I.V."/>
            <person name="Hibbett D.S."/>
        </authorList>
    </citation>
    <scope>NUCLEOTIDE SEQUENCE [LARGE SCALE GENOMIC DNA]</scope>
    <source>
        <strain evidence="4">HHB-11173 SS5</strain>
    </source>
</reference>
<accession>R7S5F4</accession>
<dbReference type="Proteomes" id="UP000054196">
    <property type="component" value="Unassembled WGS sequence"/>
</dbReference>
<dbReference type="AlphaFoldDB" id="R7S5F4"/>
<dbReference type="GeneID" id="18879935"/>
<dbReference type="HOGENOM" id="CLU_1504192_0_0_1"/>
<keyword evidence="4" id="KW-1185">Reference proteome</keyword>
<dbReference type="RefSeq" id="XP_007387617.1">
    <property type="nucleotide sequence ID" value="XM_007387555.1"/>
</dbReference>
<dbReference type="EMBL" id="JH687551">
    <property type="protein sequence ID" value="EIN05214.1"/>
    <property type="molecule type" value="Genomic_DNA"/>
</dbReference>
<proteinExistence type="predicted"/>
<keyword evidence="2" id="KW-1133">Transmembrane helix</keyword>
<evidence type="ECO:0000256" key="1">
    <source>
        <dbReference type="SAM" id="MobiDB-lite"/>
    </source>
</evidence>
<keyword evidence="2" id="KW-0812">Transmembrane</keyword>
<feature type="region of interest" description="Disordered" evidence="1">
    <location>
        <begin position="126"/>
        <end position="147"/>
    </location>
</feature>
<evidence type="ECO:0000256" key="2">
    <source>
        <dbReference type="SAM" id="Phobius"/>
    </source>
</evidence>
<evidence type="ECO:0000313" key="4">
    <source>
        <dbReference type="Proteomes" id="UP000054196"/>
    </source>
</evidence>
<protein>
    <submittedName>
        <fullName evidence="3">Uncharacterized protein</fullName>
    </submittedName>
</protein>
<gene>
    <name evidence="3" type="ORF">PUNSTDRAFT_137894</name>
</gene>
<name>R7S5F4_PUNST</name>